<sequence>MEENNDTNTPISQNPIDNTSKIVGAILLTGLMIAGAILLKGNVAPISEKGDNQDSGGVTEVRPISKDEHIKGDLKASIFIVEYSDLECPFCRVFHGTMQRVIENNKNVAWVYRHYPIPQLHSKAIREAEATECAWEQGGNDAFWKFTDRIFEITPSNDGLPDSELPKIAGDLGLDVSAFNLCLNSGKYKSKIQADVEDGASAGVRGTPASFIVYKGKVVASIPGAQPYETVIKQLSEIK</sequence>
<keyword evidence="6" id="KW-0812">Transmembrane</keyword>
<evidence type="ECO:0000256" key="2">
    <source>
        <dbReference type="ARBA" id="ARBA00022729"/>
    </source>
</evidence>
<dbReference type="PANTHER" id="PTHR13887">
    <property type="entry name" value="GLUTATHIONE S-TRANSFERASE KAPPA"/>
    <property type="match status" value="1"/>
</dbReference>
<comment type="similarity">
    <text evidence="1">Belongs to the thioredoxin family. DsbA subfamily.</text>
</comment>
<evidence type="ECO:0000256" key="6">
    <source>
        <dbReference type="SAM" id="Phobius"/>
    </source>
</evidence>
<dbReference type="AlphaFoldDB" id="A0A1F6XEB5"/>
<protein>
    <recommendedName>
        <fullName evidence="7">Thioredoxin-like fold domain-containing protein</fullName>
    </recommendedName>
</protein>
<keyword evidence="5" id="KW-0676">Redox-active center</keyword>
<feature type="transmembrane region" description="Helical" evidence="6">
    <location>
        <begin position="22"/>
        <end position="39"/>
    </location>
</feature>
<gene>
    <name evidence="8" type="ORF">A2933_01265</name>
</gene>
<evidence type="ECO:0000259" key="7">
    <source>
        <dbReference type="Pfam" id="PF13462"/>
    </source>
</evidence>
<keyword evidence="4" id="KW-1015">Disulfide bond</keyword>
<accession>A0A1F6XEB5</accession>
<dbReference type="SUPFAM" id="SSF52833">
    <property type="entry name" value="Thioredoxin-like"/>
    <property type="match status" value="1"/>
</dbReference>
<evidence type="ECO:0000256" key="1">
    <source>
        <dbReference type="ARBA" id="ARBA00005791"/>
    </source>
</evidence>
<evidence type="ECO:0000256" key="3">
    <source>
        <dbReference type="ARBA" id="ARBA00023002"/>
    </source>
</evidence>
<keyword evidence="2" id="KW-0732">Signal</keyword>
<dbReference type="EMBL" id="MFVH01000013">
    <property type="protein sequence ID" value="OGI92342.1"/>
    <property type="molecule type" value="Genomic_DNA"/>
</dbReference>
<dbReference type="InterPro" id="IPR036249">
    <property type="entry name" value="Thioredoxin-like_sf"/>
</dbReference>
<keyword evidence="3" id="KW-0560">Oxidoreductase</keyword>
<evidence type="ECO:0000313" key="9">
    <source>
        <dbReference type="Proteomes" id="UP000179381"/>
    </source>
</evidence>
<proteinExistence type="inferred from homology"/>
<evidence type="ECO:0000256" key="5">
    <source>
        <dbReference type="ARBA" id="ARBA00023284"/>
    </source>
</evidence>
<dbReference type="InterPro" id="IPR012336">
    <property type="entry name" value="Thioredoxin-like_fold"/>
</dbReference>
<evidence type="ECO:0000256" key="4">
    <source>
        <dbReference type="ARBA" id="ARBA00023157"/>
    </source>
</evidence>
<name>A0A1F6XEB5_9BACT</name>
<keyword evidence="6" id="KW-1133">Transmembrane helix</keyword>
<dbReference type="Pfam" id="PF13462">
    <property type="entry name" value="Thioredoxin_4"/>
    <property type="match status" value="1"/>
</dbReference>
<comment type="caution">
    <text evidence="8">The sequence shown here is derived from an EMBL/GenBank/DDBJ whole genome shotgun (WGS) entry which is preliminary data.</text>
</comment>
<evidence type="ECO:0000313" key="8">
    <source>
        <dbReference type="EMBL" id="OGI92342.1"/>
    </source>
</evidence>
<keyword evidence="6" id="KW-0472">Membrane</keyword>
<organism evidence="8 9">
    <name type="scientific">Candidatus Nomurabacteria bacterium RIFCSPLOWO2_01_FULL_46_18</name>
    <dbReference type="NCBI Taxonomy" id="1801783"/>
    <lineage>
        <taxon>Bacteria</taxon>
        <taxon>Candidatus Nomuraibacteriota</taxon>
    </lineage>
</organism>
<dbReference type="Gene3D" id="3.40.30.10">
    <property type="entry name" value="Glutaredoxin"/>
    <property type="match status" value="1"/>
</dbReference>
<dbReference type="PANTHER" id="PTHR13887:SF14">
    <property type="entry name" value="DISULFIDE BOND FORMATION PROTEIN D"/>
    <property type="match status" value="1"/>
</dbReference>
<reference evidence="8 9" key="1">
    <citation type="journal article" date="2016" name="Nat. Commun.">
        <title>Thousands of microbial genomes shed light on interconnected biogeochemical processes in an aquifer system.</title>
        <authorList>
            <person name="Anantharaman K."/>
            <person name="Brown C.T."/>
            <person name="Hug L.A."/>
            <person name="Sharon I."/>
            <person name="Castelle C.J."/>
            <person name="Probst A.J."/>
            <person name="Thomas B.C."/>
            <person name="Singh A."/>
            <person name="Wilkins M.J."/>
            <person name="Karaoz U."/>
            <person name="Brodie E.L."/>
            <person name="Williams K.H."/>
            <person name="Hubbard S.S."/>
            <person name="Banfield J.F."/>
        </authorList>
    </citation>
    <scope>NUCLEOTIDE SEQUENCE [LARGE SCALE GENOMIC DNA]</scope>
</reference>
<dbReference type="Proteomes" id="UP000179381">
    <property type="component" value="Unassembled WGS sequence"/>
</dbReference>
<feature type="domain" description="Thioredoxin-like fold" evidence="7">
    <location>
        <begin position="66"/>
        <end position="219"/>
    </location>
</feature>
<dbReference type="GO" id="GO:0016491">
    <property type="term" value="F:oxidoreductase activity"/>
    <property type="evidence" value="ECO:0007669"/>
    <property type="project" value="UniProtKB-KW"/>
</dbReference>